<dbReference type="InterPro" id="IPR043519">
    <property type="entry name" value="NT_sf"/>
</dbReference>
<dbReference type="eggNOG" id="COG1708">
    <property type="taxonomic scope" value="Bacteria"/>
</dbReference>
<dbReference type="Proteomes" id="UP000008366">
    <property type="component" value="Unassembled WGS sequence"/>
</dbReference>
<sequence>MHLAHPLQSLSPSLDMRVLTCVARSTKIYSLGEIADYAGASRPGVRLAAERLAEQGLLDEISIGRTRGYSLNREHVLTEPLLAAANGRATAISRIRERIEGWTLPAQHAVLFGSAARREGDASSDVDLLIVPQAEGAHQDDLWSTQILELVTAVRRWTGNSCDVVTLSPKEWSDLSDSDEPFAVEIRREGMDLLEQSRAFLASSSQ</sequence>
<keyword evidence="2" id="KW-1185">Reference proteome</keyword>
<dbReference type="Gene3D" id="3.30.460.10">
    <property type="entry name" value="Beta Polymerase, domain 2"/>
    <property type="match status" value="1"/>
</dbReference>
<proteinExistence type="predicted"/>
<accession>K6WND1</accession>
<dbReference type="InterPro" id="IPR036390">
    <property type="entry name" value="WH_DNA-bd_sf"/>
</dbReference>
<gene>
    <name evidence="1" type="ORF">KILIM_018_00380</name>
</gene>
<dbReference type="AlphaFoldDB" id="K6WND1"/>
<dbReference type="CDD" id="cd05403">
    <property type="entry name" value="NT_KNTase_like"/>
    <property type="match status" value="1"/>
</dbReference>
<name>K6WND1_9MICO</name>
<comment type="caution">
    <text evidence="1">The sequence shown here is derived from an EMBL/GenBank/DDBJ whole genome shotgun (WGS) entry which is preliminary data.</text>
</comment>
<protein>
    <submittedName>
        <fullName evidence="1">Uncharacterized protein</fullName>
    </submittedName>
</protein>
<dbReference type="SUPFAM" id="SSF46785">
    <property type="entry name" value="Winged helix' DNA-binding domain"/>
    <property type="match status" value="1"/>
</dbReference>
<evidence type="ECO:0000313" key="1">
    <source>
        <dbReference type="EMBL" id="GAB95291.1"/>
    </source>
</evidence>
<dbReference type="STRING" id="1184609.KILIM_018_00380"/>
<evidence type="ECO:0000313" key="2">
    <source>
        <dbReference type="Proteomes" id="UP000008366"/>
    </source>
</evidence>
<dbReference type="SUPFAM" id="SSF81301">
    <property type="entry name" value="Nucleotidyltransferase"/>
    <property type="match status" value="1"/>
</dbReference>
<dbReference type="EMBL" id="BAHD01000018">
    <property type="protein sequence ID" value="GAB95291.1"/>
    <property type="molecule type" value="Genomic_DNA"/>
</dbReference>
<organism evidence="1 2">
    <name type="scientific">Kineosphaera limosa NBRC 100340</name>
    <dbReference type="NCBI Taxonomy" id="1184609"/>
    <lineage>
        <taxon>Bacteria</taxon>
        <taxon>Bacillati</taxon>
        <taxon>Actinomycetota</taxon>
        <taxon>Actinomycetes</taxon>
        <taxon>Micrococcales</taxon>
        <taxon>Dermatophilaceae</taxon>
        <taxon>Kineosphaera</taxon>
    </lineage>
</organism>
<reference evidence="1 2" key="1">
    <citation type="submission" date="2012-08" db="EMBL/GenBank/DDBJ databases">
        <title>Whole genome shotgun sequence of Kineosphaera limosa NBRC 100340.</title>
        <authorList>
            <person name="Yoshida I."/>
            <person name="Isaki S."/>
            <person name="Hosoyama A."/>
            <person name="Tsuchikane K."/>
            <person name="Katsumata H."/>
            <person name="Ando Y."/>
            <person name="Ohji S."/>
            <person name="Hamada M."/>
            <person name="Tamura T."/>
            <person name="Yamazoe A."/>
            <person name="Yamazaki S."/>
            <person name="Fujita N."/>
        </authorList>
    </citation>
    <scope>NUCLEOTIDE SEQUENCE [LARGE SCALE GENOMIC DNA]</scope>
    <source>
        <strain evidence="1 2">NBRC 100340</strain>
    </source>
</reference>